<organism evidence="1 2">
    <name type="scientific">Cyclobacterium lianum</name>
    <dbReference type="NCBI Taxonomy" id="388280"/>
    <lineage>
        <taxon>Bacteria</taxon>
        <taxon>Pseudomonadati</taxon>
        <taxon>Bacteroidota</taxon>
        <taxon>Cytophagia</taxon>
        <taxon>Cytophagales</taxon>
        <taxon>Cyclobacteriaceae</taxon>
        <taxon>Cyclobacterium</taxon>
    </lineage>
</organism>
<keyword evidence="2" id="KW-1185">Reference proteome</keyword>
<accession>A0A1M7Q112</accession>
<dbReference type="EMBL" id="FRCY01000013">
    <property type="protein sequence ID" value="SHN23856.1"/>
    <property type="molecule type" value="Genomic_DNA"/>
</dbReference>
<dbReference type="AlphaFoldDB" id="A0A1M7Q112"/>
<name>A0A1M7Q112_9BACT</name>
<evidence type="ECO:0000313" key="2">
    <source>
        <dbReference type="Proteomes" id="UP000184513"/>
    </source>
</evidence>
<dbReference type="RefSeq" id="WP_073096270.1">
    <property type="nucleotide sequence ID" value="NZ_FRCY01000013.1"/>
</dbReference>
<evidence type="ECO:0000313" key="1">
    <source>
        <dbReference type="EMBL" id="SHN23856.1"/>
    </source>
</evidence>
<protein>
    <recommendedName>
        <fullName evidence="3">TolB-like 6-blade propeller-like</fullName>
    </recommendedName>
</protein>
<dbReference type="Proteomes" id="UP000184513">
    <property type="component" value="Unassembled WGS sequence"/>
</dbReference>
<evidence type="ECO:0008006" key="3">
    <source>
        <dbReference type="Google" id="ProtNLM"/>
    </source>
</evidence>
<reference evidence="1 2" key="1">
    <citation type="submission" date="2016-11" db="EMBL/GenBank/DDBJ databases">
        <authorList>
            <person name="Jaros S."/>
            <person name="Januszkiewicz K."/>
            <person name="Wedrychowicz H."/>
        </authorList>
    </citation>
    <scope>NUCLEOTIDE SEQUENCE [LARGE SCALE GENOMIC DNA]</scope>
    <source>
        <strain evidence="1 2">CGMCC 1.6102</strain>
    </source>
</reference>
<gene>
    <name evidence="1" type="ORF">SAMN04488057_1132</name>
</gene>
<proteinExistence type="predicted"/>
<sequence length="370" mass="42466">MKFIALLLVFTACNPGDLRQAPDYDLEVEKKSIAFGDTIVSPVFSLFSIENTDSPQHLFLDRFKNIVITNPVETKFIRKITIKTGDGPNSISSGINDFFPLSDSTFLIESFPSYYIINNSGETIKKIDILSKLSNLFGDKYEDDLYITSSMSHVPIINQNEYVLQVFRPNLQMKADYPEYPLFVKMRIDENLRVELIPLDIFFPEEFKTQPNSTYAQHERPKYNITDNHIVFGFGFSSKVFMYNLANSTMSSLDLKIENGTNFSPPESTGTTQIGNTLFTSFDVPLIDFENDKIFRFHIDINEENSMNNIGYLSVFDTDGKKLMESSLGKNSDRMLRNPFLLDGQFYMNSYFPATEAENLDFYKFSLIEK</sequence>